<keyword evidence="6" id="KW-0472">Membrane</keyword>
<proteinExistence type="inferred from homology"/>
<organism evidence="8 9">
    <name type="scientific">Crotalaria pallida</name>
    <name type="common">Smooth rattlebox</name>
    <name type="synonym">Crotalaria striata</name>
    <dbReference type="NCBI Taxonomy" id="3830"/>
    <lineage>
        <taxon>Eukaryota</taxon>
        <taxon>Viridiplantae</taxon>
        <taxon>Streptophyta</taxon>
        <taxon>Embryophyta</taxon>
        <taxon>Tracheophyta</taxon>
        <taxon>Spermatophyta</taxon>
        <taxon>Magnoliopsida</taxon>
        <taxon>eudicotyledons</taxon>
        <taxon>Gunneridae</taxon>
        <taxon>Pentapetalae</taxon>
        <taxon>rosids</taxon>
        <taxon>fabids</taxon>
        <taxon>Fabales</taxon>
        <taxon>Fabaceae</taxon>
        <taxon>Papilionoideae</taxon>
        <taxon>50 kb inversion clade</taxon>
        <taxon>genistoids sensu lato</taxon>
        <taxon>core genistoids</taxon>
        <taxon>Crotalarieae</taxon>
        <taxon>Crotalaria</taxon>
    </lineage>
</organism>
<reference evidence="8 9" key="1">
    <citation type="submission" date="2024-01" db="EMBL/GenBank/DDBJ databases">
        <title>The genomes of 5 underutilized Papilionoideae crops provide insights into root nodulation and disease resistanc.</title>
        <authorList>
            <person name="Yuan L."/>
        </authorList>
    </citation>
    <scope>NUCLEOTIDE SEQUENCE [LARGE SCALE GENOMIC DNA]</scope>
    <source>
        <strain evidence="8">ZHUSHIDOU_FW_LH</strain>
        <tissue evidence="8">Leaf</tissue>
    </source>
</reference>
<dbReference type="PANTHER" id="PTHR31942">
    <property type="entry name" value="MLO-LIKE PROTEIN 1"/>
    <property type="match status" value="1"/>
</dbReference>
<keyword evidence="9" id="KW-1185">Reference proteome</keyword>
<keyword evidence="4" id="KW-0611">Plant defense</keyword>
<accession>A0AAN9P6P9</accession>
<keyword evidence="3" id="KW-0812">Transmembrane</keyword>
<comment type="caution">
    <text evidence="8">The sequence shown here is derived from an EMBL/GenBank/DDBJ whole genome shotgun (WGS) entry which is preliminary data.</text>
</comment>
<evidence type="ECO:0000256" key="4">
    <source>
        <dbReference type="ARBA" id="ARBA00022821"/>
    </source>
</evidence>
<evidence type="ECO:0000256" key="2">
    <source>
        <dbReference type="ARBA" id="ARBA00006574"/>
    </source>
</evidence>
<evidence type="ECO:0000256" key="3">
    <source>
        <dbReference type="ARBA" id="ARBA00022692"/>
    </source>
</evidence>
<evidence type="ECO:0000256" key="6">
    <source>
        <dbReference type="ARBA" id="ARBA00023136"/>
    </source>
</evidence>
<evidence type="ECO:0000256" key="5">
    <source>
        <dbReference type="ARBA" id="ARBA00022989"/>
    </source>
</evidence>
<dbReference type="PANTHER" id="PTHR31942:SF82">
    <property type="entry name" value="MLO PROTEIN HOMOLOG 1"/>
    <property type="match status" value="1"/>
</dbReference>
<evidence type="ECO:0000256" key="7">
    <source>
        <dbReference type="ARBA" id="ARBA00023265"/>
    </source>
</evidence>
<dbReference type="Pfam" id="PF03094">
    <property type="entry name" value="Mlo"/>
    <property type="match status" value="1"/>
</dbReference>
<comment type="subcellular location">
    <subcellularLocation>
        <location evidence="1">Membrane</location>
        <topology evidence="1">Multi-pass membrane protein</topology>
    </subcellularLocation>
</comment>
<gene>
    <name evidence="8" type="ORF">RIF29_00678</name>
</gene>
<dbReference type="InterPro" id="IPR004326">
    <property type="entry name" value="Mlo"/>
</dbReference>
<name>A0AAN9P6P9_CROPI</name>
<comment type="similarity">
    <text evidence="2">Belongs to the MLO family.</text>
</comment>
<evidence type="ECO:0000256" key="1">
    <source>
        <dbReference type="ARBA" id="ARBA00004141"/>
    </source>
</evidence>
<dbReference type="GO" id="GO:0006952">
    <property type="term" value="P:defense response"/>
    <property type="evidence" value="ECO:0007669"/>
    <property type="project" value="UniProtKB-KW"/>
</dbReference>
<protein>
    <submittedName>
        <fullName evidence="8">Uncharacterized protein</fullName>
    </submittedName>
</protein>
<keyword evidence="7" id="KW-0568">Pathogenesis-related protein</keyword>
<evidence type="ECO:0000313" key="9">
    <source>
        <dbReference type="Proteomes" id="UP001372338"/>
    </source>
</evidence>
<dbReference type="EMBL" id="JAYWIO010000001">
    <property type="protein sequence ID" value="KAK7287405.1"/>
    <property type="molecule type" value="Genomic_DNA"/>
</dbReference>
<evidence type="ECO:0000313" key="8">
    <source>
        <dbReference type="EMBL" id="KAK7287405.1"/>
    </source>
</evidence>
<dbReference type="AlphaFoldDB" id="A0AAN9P6P9"/>
<dbReference type="Proteomes" id="UP001372338">
    <property type="component" value="Unassembled WGS sequence"/>
</dbReference>
<dbReference type="GO" id="GO:0016020">
    <property type="term" value="C:membrane"/>
    <property type="evidence" value="ECO:0007669"/>
    <property type="project" value="UniProtKB-SubCell"/>
</dbReference>
<keyword evidence="5" id="KW-1133">Transmembrane helix</keyword>
<sequence length="106" mass="12509">MAITGRSRGIFRKMNKWKAWEAETSSLEYQFSNDPARFRFTHQTSFVKQHSGWSRMPGIRWIVAFFRQFFASVTKVDYMTMRHGFINEQVVSAGVLLHQCTRVDQI</sequence>